<gene>
    <name evidence="5" type="ORF">SAMN04487850_2203</name>
</gene>
<dbReference type="InterPro" id="IPR029058">
    <property type="entry name" value="AB_hydrolase_fold"/>
</dbReference>
<feature type="domain" description="Carboxylesterase type B" evidence="4">
    <location>
        <begin position="31"/>
        <end position="490"/>
    </location>
</feature>
<dbReference type="PROSITE" id="PS00941">
    <property type="entry name" value="CARBOXYLESTERASE_B_2"/>
    <property type="match status" value="1"/>
</dbReference>
<evidence type="ECO:0000256" key="1">
    <source>
        <dbReference type="ARBA" id="ARBA00005964"/>
    </source>
</evidence>
<dbReference type="AlphaFoldDB" id="A0A1I0Q3N8"/>
<evidence type="ECO:0000313" key="5">
    <source>
        <dbReference type="EMBL" id="SEW21498.1"/>
    </source>
</evidence>
<dbReference type="Pfam" id="PF00135">
    <property type="entry name" value="COesterase"/>
    <property type="match status" value="1"/>
</dbReference>
<accession>A0A1I0Q3N8</accession>
<dbReference type="EMBL" id="FOIQ01000005">
    <property type="protein sequence ID" value="SEW21498.1"/>
    <property type="molecule type" value="Genomic_DNA"/>
</dbReference>
<dbReference type="InterPro" id="IPR019819">
    <property type="entry name" value="Carboxylesterase_B_CS"/>
</dbReference>
<dbReference type="Proteomes" id="UP000199373">
    <property type="component" value="Unassembled WGS sequence"/>
</dbReference>
<reference evidence="5 6" key="1">
    <citation type="submission" date="2016-10" db="EMBL/GenBank/DDBJ databases">
        <authorList>
            <person name="de Groot N.N."/>
        </authorList>
    </citation>
    <scope>NUCLEOTIDE SEQUENCE [LARGE SCALE GENOMIC DNA]</scope>
    <source>
        <strain evidence="5 6">TC2-24</strain>
    </source>
</reference>
<protein>
    <recommendedName>
        <fullName evidence="3">Carboxylic ester hydrolase</fullName>
        <ecNumber evidence="3">3.1.1.-</ecNumber>
    </recommendedName>
</protein>
<dbReference type="EC" id="3.1.1.-" evidence="3"/>
<evidence type="ECO:0000259" key="4">
    <source>
        <dbReference type="Pfam" id="PF00135"/>
    </source>
</evidence>
<feature type="chain" id="PRO_5011332510" description="Carboxylic ester hydrolase" evidence="3">
    <location>
        <begin position="25"/>
        <end position="518"/>
    </location>
</feature>
<feature type="signal peptide" evidence="3">
    <location>
        <begin position="1"/>
        <end position="24"/>
    </location>
</feature>
<proteinExistence type="inferred from homology"/>
<evidence type="ECO:0000256" key="3">
    <source>
        <dbReference type="RuleBase" id="RU361235"/>
    </source>
</evidence>
<dbReference type="InterPro" id="IPR050309">
    <property type="entry name" value="Type-B_Carboxylest/Lipase"/>
</dbReference>
<comment type="similarity">
    <text evidence="1 3">Belongs to the type-B carboxylesterase/lipase family.</text>
</comment>
<name>A0A1I0Q3N8_9BACT</name>
<dbReference type="InterPro" id="IPR002018">
    <property type="entry name" value="CarbesteraseB"/>
</dbReference>
<keyword evidence="2 3" id="KW-0378">Hydrolase</keyword>
<keyword evidence="6" id="KW-1185">Reference proteome</keyword>
<dbReference type="SUPFAM" id="SSF53474">
    <property type="entry name" value="alpha/beta-Hydrolases"/>
    <property type="match status" value="1"/>
</dbReference>
<dbReference type="InterPro" id="IPR019826">
    <property type="entry name" value="Carboxylesterase_B_AS"/>
</dbReference>
<keyword evidence="3" id="KW-0732">Signal</keyword>
<organism evidence="5 6">
    <name type="scientific">Prevotella aff. ruminicola Tc2-24</name>
    <dbReference type="NCBI Taxonomy" id="81582"/>
    <lineage>
        <taxon>Bacteria</taxon>
        <taxon>Pseudomonadati</taxon>
        <taxon>Bacteroidota</taxon>
        <taxon>Bacteroidia</taxon>
        <taxon>Bacteroidales</taxon>
        <taxon>Prevotellaceae</taxon>
        <taxon>Prevotella</taxon>
    </lineage>
</organism>
<evidence type="ECO:0000256" key="2">
    <source>
        <dbReference type="ARBA" id="ARBA00022801"/>
    </source>
</evidence>
<dbReference type="GO" id="GO:0016787">
    <property type="term" value="F:hydrolase activity"/>
    <property type="evidence" value="ECO:0007669"/>
    <property type="project" value="UniProtKB-KW"/>
</dbReference>
<dbReference type="Gene3D" id="3.40.50.1820">
    <property type="entry name" value="alpha/beta hydrolase"/>
    <property type="match status" value="1"/>
</dbReference>
<evidence type="ECO:0000313" key="6">
    <source>
        <dbReference type="Proteomes" id="UP000199373"/>
    </source>
</evidence>
<dbReference type="PANTHER" id="PTHR11559">
    <property type="entry name" value="CARBOXYLESTERASE"/>
    <property type="match status" value="1"/>
</dbReference>
<dbReference type="PROSITE" id="PS00122">
    <property type="entry name" value="CARBOXYLESTERASE_B_1"/>
    <property type="match status" value="1"/>
</dbReference>
<sequence length="518" mass="57299">MFIDMKIKLFIAVCGLLGAMTLQAQPLLKTHVETGDLEGVLEGDLAVYKAIPFAAPPVGELRWKAPQPAKPWQGVLKAEAVAKWPPQPERGDVNYDMMSEDCLYLSVVTPAKTVDEALPVMVFIHGGGFQTEHYGAELWQSLARRGVVTVAIEFRSGALGFLAHPELSKESPNGLSGNYGILDQIFALQWIQRNIKNFGGDPSKVTIFGESAGGMCCNILCASPLAKGLFRACIAQSGTFFSPTGAVPRQQAEMMGAMFQNQLGKKSIAEMREMDTKSLTGTGVNFQACTPIFDGYVLTAELYDLYQRGEYADVPVIVMYNSDEGAVATDSITVDEYKAQLTGVPEQYVDSIFSIYYPAENNEQALFAFRDLIRDLNFGAPTDLWAKLQTETGKSPVYYAYLAQKSDRTVYAKGNRRGAAHADDFLYLRGAFDKEAEKYPAEKKVSDIMQQYWVNFATNLNPNGDGLPQWPAFTLDPTAKSVMQFNNGATLVPVPNQENIAFFERFFDWIRSQRTIKP</sequence>